<feature type="non-terminal residue" evidence="2">
    <location>
        <position position="362"/>
    </location>
</feature>
<name>A0A5E4QN68_9NEOP</name>
<sequence length="362" mass="41232">NHSSDALILGDFNLSGVIWEKTNSLALTPQFSNSSLQNKLIDFISLNNLSQYNSCLNYKGKTLDLLLSSIPLSQLICPKPLIAIDPLHPPVEFYISLTSVENLSASRDFKFHGGYWSNFPRRPLGLGNRFGTRRRFDLQHDDLECMCISIPARTLGSLCDLNIICAYIPPNQILPSWIQKLCEILSQLFNSHPDDHFILAGDFNLPCIDWKQGHPIVLKKGSIVIQNTATELLNLTAFLGLIQDNFFFNTHNNLLDLIYSNTSLIINKSKSPSVKEDIFHPAIDICVIDNVLPSIKRTNTKRYLYNKVDYNAVNYFFSNYDWTSLECLPLHDAIDKFYSILYESISQFVPHKTVSHTYTYPM</sequence>
<gene>
    <name evidence="2" type="ORF">LSINAPIS_LOCUS10523</name>
</gene>
<dbReference type="Gene3D" id="3.60.10.10">
    <property type="entry name" value="Endonuclease/exonuclease/phosphatase"/>
    <property type="match status" value="1"/>
</dbReference>
<dbReference type="GO" id="GO:0061343">
    <property type="term" value="P:cell adhesion involved in heart morphogenesis"/>
    <property type="evidence" value="ECO:0007669"/>
    <property type="project" value="TreeGrafter"/>
</dbReference>
<evidence type="ECO:0000313" key="3">
    <source>
        <dbReference type="Proteomes" id="UP000324832"/>
    </source>
</evidence>
<dbReference type="SUPFAM" id="SSF56219">
    <property type="entry name" value="DNase I-like"/>
    <property type="match status" value="1"/>
</dbReference>
<evidence type="ECO:0000313" key="2">
    <source>
        <dbReference type="EMBL" id="VVC99699.1"/>
    </source>
</evidence>
<dbReference type="EMBL" id="FZQP02004278">
    <property type="protein sequence ID" value="VVC99699.1"/>
    <property type="molecule type" value="Genomic_DNA"/>
</dbReference>
<dbReference type="Proteomes" id="UP000324832">
    <property type="component" value="Unassembled WGS sequence"/>
</dbReference>
<dbReference type="PANTHER" id="PTHR33395">
    <property type="entry name" value="TRANSCRIPTASE, PUTATIVE-RELATED-RELATED"/>
    <property type="match status" value="1"/>
</dbReference>
<keyword evidence="3" id="KW-1185">Reference proteome</keyword>
<organism evidence="2 3">
    <name type="scientific">Leptidea sinapis</name>
    <dbReference type="NCBI Taxonomy" id="189913"/>
    <lineage>
        <taxon>Eukaryota</taxon>
        <taxon>Metazoa</taxon>
        <taxon>Ecdysozoa</taxon>
        <taxon>Arthropoda</taxon>
        <taxon>Hexapoda</taxon>
        <taxon>Insecta</taxon>
        <taxon>Pterygota</taxon>
        <taxon>Neoptera</taxon>
        <taxon>Endopterygota</taxon>
        <taxon>Lepidoptera</taxon>
        <taxon>Glossata</taxon>
        <taxon>Ditrysia</taxon>
        <taxon>Papilionoidea</taxon>
        <taxon>Pieridae</taxon>
        <taxon>Dismorphiinae</taxon>
        <taxon>Leptidea</taxon>
    </lineage>
</organism>
<dbReference type="PANTHER" id="PTHR33395:SF22">
    <property type="entry name" value="REVERSE TRANSCRIPTASE DOMAIN-CONTAINING PROTEIN"/>
    <property type="match status" value="1"/>
</dbReference>
<dbReference type="GO" id="GO:0003824">
    <property type="term" value="F:catalytic activity"/>
    <property type="evidence" value="ECO:0007669"/>
    <property type="project" value="InterPro"/>
</dbReference>
<dbReference type="GO" id="GO:0031012">
    <property type="term" value="C:extracellular matrix"/>
    <property type="evidence" value="ECO:0007669"/>
    <property type="project" value="TreeGrafter"/>
</dbReference>
<feature type="domain" description="Endonuclease/exonuclease/phosphatase" evidence="1">
    <location>
        <begin position="162"/>
        <end position="268"/>
    </location>
</feature>
<accession>A0A5E4QN68</accession>
<reference evidence="2 3" key="1">
    <citation type="submission" date="2017-07" db="EMBL/GenBank/DDBJ databases">
        <authorList>
            <person name="Talla V."/>
            <person name="Backstrom N."/>
        </authorList>
    </citation>
    <scope>NUCLEOTIDE SEQUENCE [LARGE SCALE GENOMIC DNA]</scope>
</reference>
<feature type="non-terminal residue" evidence="2">
    <location>
        <position position="1"/>
    </location>
</feature>
<dbReference type="InterPro" id="IPR036691">
    <property type="entry name" value="Endo/exonu/phosph_ase_sf"/>
</dbReference>
<evidence type="ECO:0000259" key="1">
    <source>
        <dbReference type="Pfam" id="PF14529"/>
    </source>
</evidence>
<dbReference type="GO" id="GO:0007508">
    <property type="term" value="P:larval heart development"/>
    <property type="evidence" value="ECO:0007669"/>
    <property type="project" value="TreeGrafter"/>
</dbReference>
<proteinExistence type="predicted"/>
<dbReference type="AlphaFoldDB" id="A0A5E4QN68"/>
<dbReference type="InterPro" id="IPR005135">
    <property type="entry name" value="Endo/exonuclease/phosphatase"/>
</dbReference>
<dbReference type="Pfam" id="PF14529">
    <property type="entry name" value="Exo_endo_phos_2"/>
    <property type="match status" value="1"/>
</dbReference>
<protein>
    <recommendedName>
        <fullName evidence="1">Endonuclease/exonuclease/phosphatase domain-containing protein</fullName>
    </recommendedName>
</protein>